<feature type="domain" description="Cyclic nucleotide-binding" evidence="2">
    <location>
        <begin position="665"/>
        <end position="772"/>
    </location>
</feature>
<dbReference type="AlphaFoldDB" id="A0A507EJJ1"/>
<evidence type="ECO:0000259" key="2">
    <source>
        <dbReference type="PROSITE" id="PS50042"/>
    </source>
</evidence>
<dbReference type="PROSITE" id="PS50042">
    <property type="entry name" value="CNMP_BINDING_3"/>
    <property type="match status" value="2"/>
</dbReference>
<accession>A0A507EJJ1</accession>
<gene>
    <name evidence="3" type="ORF">CcCBS67573_g08411</name>
</gene>
<dbReference type="OrthoDB" id="166212at2759"/>
<dbReference type="Gene3D" id="2.60.120.10">
    <property type="entry name" value="Jelly Rolls"/>
    <property type="match status" value="2"/>
</dbReference>
<dbReference type="STRING" id="246404.A0A507EJJ1"/>
<feature type="region of interest" description="Disordered" evidence="1">
    <location>
        <begin position="384"/>
        <end position="528"/>
    </location>
</feature>
<feature type="domain" description="Cyclic nucleotide-binding" evidence="2">
    <location>
        <begin position="792"/>
        <end position="836"/>
    </location>
</feature>
<sequence>MEISEDVSFRDSYFYTNRVFVYDMNKSIRNTGSTHRQPPNFAAIVTPTTATAAKSPQTPIMQSKKPSSTLSKSRDRDIKSKQFYADMLALKDKHLVRGTSCSTIKSVEPVDWATFSKLDARALKPAQSPTTTHPTRDNLNSVTHHQADVPPSVGTSVQPRKAASVLRSRENRNCTPTTLINNNRRETYSPLSAALHLDRDKDETESEEAAMRGFSFDPDQRLTISSKDNLFIPAFLIRHKSRSLKRPPQFLKPPQPTTTPSRSKPNPSSPTTPSTAKTATATVSRNAQRLLKLQQYRLQRQEAPNPDQLEPPAELGYETRPMSAHAPFNLRDYIKPIGMVTEKEETDDYEKRMRSLFLPSLFAGDSVDDMKNNSAKTRRVHLVAEHASVGDEPKADVRKTVSFQQDQPDTSKPVPKEIPPAPTSLKPPPPPPPPLIRPTSSRGGVSVTNRPDSSDMRRRLFLPPPPTRRPVSGSRSGYRPTSDDRSTSNAKLYTGTAASSTRNGASDVYSSSGAGNLPTLRRSNSARARSANLRKRKLSTALHKPIPIGRPNLTTLATVNGAGTVVDDIPNDLSAPLLRWELAIYHVLKLNKTKKSVLDDTAGGVSVAGGGLSELTQTEIIQRAKRDRLDLVGALRVKRIYEINVGSREDKDLDILDGIIGKYHCFAKLSPVVRYKLYNCCTIETHARGTVMIREGHQARFWYILLTGECLHQLRPDTPMTVTTRVSPGGSVGEFGNLFGTAFANQETRHLRATCLMRCDFLRIEKADYLAISREAKGLDSMVFEYFTSVPAFFGVEKSILNLICQRSIVRKFDVDEVVLRAGEPCSNVYFIMKGK</sequence>
<feature type="compositionally biased region" description="Polar residues" evidence="1">
    <location>
        <begin position="173"/>
        <end position="182"/>
    </location>
</feature>
<feature type="compositionally biased region" description="Polar residues" evidence="1">
    <location>
        <begin position="54"/>
        <end position="71"/>
    </location>
</feature>
<evidence type="ECO:0000313" key="4">
    <source>
        <dbReference type="Proteomes" id="UP000320333"/>
    </source>
</evidence>
<dbReference type="EMBL" id="QEAP01000546">
    <property type="protein sequence ID" value="TPX64419.1"/>
    <property type="molecule type" value="Genomic_DNA"/>
</dbReference>
<comment type="caution">
    <text evidence="3">The sequence shown here is derived from an EMBL/GenBank/DDBJ whole genome shotgun (WGS) entry which is preliminary data.</text>
</comment>
<protein>
    <recommendedName>
        <fullName evidence="2">Cyclic nucleotide-binding domain-containing protein</fullName>
    </recommendedName>
</protein>
<dbReference type="CDD" id="cd00038">
    <property type="entry name" value="CAP_ED"/>
    <property type="match status" value="1"/>
</dbReference>
<feature type="compositionally biased region" description="Basic and acidic residues" evidence="1">
    <location>
        <begin position="384"/>
        <end position="399"/>
    </location>
</feature>
<dbReference type="InterPro" id="IPR000595">
    <property type="entry name" value="cNMP-bd_dom"/>
</dbReference>
<dbReference type="Proteomes" id="UP000320333">
    <property type="component" value="Unassembled WGS sequence"/>
</dbReference>
<feature type="region of interest" description="Disordered" evidence="1">
    <location>
        <begin position="243"/>
        <end position="282"/>
    </location>
</feature>
<feature type="compositionally biased region" description="Polar residues" evidence="1">
    <location>
        <begin position="401"/>
        <end position="410"/>
    </location>
</feature>
<name>A0A507EJJ1_9FUNG</name>
<evidence type="ECO:0000256" key="1">
    <source>
        <dbReference type="SAM" id="MobiDB-lite"/>
    </source>
</evidence>
<proteinExistence type="predicted"/>
<reference evidence="3 4" key="1">
    <citation type="journal article" date="2019" name="Sci. Rep.">
        <title>Comparative genomics of chytrid fungi reveal insights into the obligate biotrophic and pathogenic lifestyle of Synchytrium endobioticum.</title>
        <authorList>
            <person name="van de Vossenberg B.T.L.H."/>
            <person name="Warris S."/>
            <person name="Nguyen H.D.T."/>
            <person name="van Gent-Pelzer M.P.E."/>
            <person name="Joly D.L."/>
            <person name="van de Geest H.C."/>
            <person name="Bonants P.J.M."/>
            <person name="Smith D.S."/>
            <person name="Levesque C.A."/>
            <person name="van der Lee T.A.J."/>
        </authorList>
    </citation>
    <scope>NUCLEOTIDE SEQUENCE [LARGE SCALE GENOMIC DNA]</scope>
    <source>
        <strain evidence="3 4">CBS 675.73</strain>
    </source>
</reference>
<feature type="compositionally biased region" description="Low complexity" evidence="1">
    <location>
        <begin position="258"/>
        <end position="282"/>
    </location>
</feature>
<feature type="region of interest" description="Disordered" evidence="1">
    <location>
        <begin position="50"/>
        <end position="76"/>
    </location>
</feature>
<feature type="compositionally biased region" description="Pro residues" evidence="1">
    <location>
        <begin position="416"/>
        <end position="436"/>
    </location>
</feature>
<organism evidence="3 4">
    <name type="scientific">Chytriomyces confervae</name>
    <dbReference type="NCBI Taxonomy" id="246404"/>
    <lineage>
        <taxon>Eukaryota</taxon>
        <taxon>Fungi</taxon>
        <taxon>Fungi incertae sedis</taxon>
        <taxon>Chytridiomycota</taxon>
        <taxon>Chytridiomycota incertae sedis</taxon>
        <taxon>Chytridiomycetes</taxon>
        <taxon>Chytridiales</taxon>
        <taxon>Chytriomycetaceae</taxon>
        <taxon>Chytriomyces</taxon>
    </lineage>
</organism>
<evidence type="ECO:0000313" key="3">
    <source>
        <dbReference type="EMBL" id="TPX64419.1"/>
    </source>
</evidence>
<keyword evidence="4" id="KW-1185">Reference proteome</keyword>
<feature type="non-terminal residue" evidence="3">
    <location>
        <position position="836"/>
    </location>
</feature>
<dbReference type="InterPro" id="IPR018490">
    <property type="entry name" value="cNMP-bd_dom_sf"/>
</dbReference>
<dbReference type="InterPro" id="IPR014710">
    <property type="entry name" value="RmlC-like_jellyroll"/>
</dbReference>
<feature type="compositionally biased region" description="Polar residues" evidence="1">
    <location>
        <begin position="487"/>
        <end position="514"/>
    </location>
</feature>
<dbReference type="PANTHER" id="PTHR23011:SF28">
    <property type="entry name" value="CYCLIC NUCLEOTIDE-BINDING DOMAIN CONTAINING PROTEIN"/>
    <property type="match status" value="1"/>
</dbReference>
<dbReference type="SUPFAM" id="SSF51206">
    <property type="entry name" value="cAMP-binding domain-like"/>
    <property type="match status" value="2"/>
</dbReference>
<feature type="region of interest" description="Disordered" evidence="1">
    <location>
        <begin position="164"/>
        <end position="213"/>
    </location>
</feature>
<dbReference type="PANTHER" id="PTHR23011">
    <property type="entry name" value="CYCLIC NUCLEOTIDE-BINDING DOMAIN CONTAINING PROTEIN"/>
    <property type="match status" value="1"/>
</dbReference>